<dbReference type="GO" id="GO:0000981">
    <property type="term" value="F:DNA-binding transcription factor activity, RNA polymerase II-specific"/>
    <property type="evidence" value="ECO:0007669"/>
    <property type="project" value="InterPro"/>
</dbReference>
<dbReference type="InterPro" id="IPR036864">
    <property type="entry name" value="Zn2-C6_fun-type_DNA-bd_sf"/>
</dbReference>
<feature type="region of interest" description="Disordered" evidence="4">
    <location>
        <begin position="114"/>
        <end position="136"/>
    </location>
</feature>
<dbReference type="CDD" id="cd00067">
    <property type="entry name" value="GAL4"/>
    <property type="match status" value="1"/>
</dbReference>
<dbReference type="PANTHER" id="PTHR31001">
    <property type="entry name" value="UNCHARACTERIZED TRANSCRIPTIONAL REGULATORY PROTEIN"/>
    <property type="match status" value="1"/>
</dbReference>
<accession>A0A553I900</accession>
<organism evidence="6 7">
    <name type="scientific">Xylaria flabelliformis</name>
    <dbReference type="NCBI Taxonomy" id="2512241"/>
    <lineage>
        <taxon>Eukaryota</taxon>
        <taxon>Fungi</taxon>
        <taxon>Dikarya</taxon>
        <taxon>Ascomycota</taxon>
        <taxon>Pezizomycotina</taxon>
        <taxon>Sordariomycetes</taxon>
        <taxon>Xylariomycetidae</taxon>
        <taxon>Xylariales</taxon>
        <taxon>Xylariaceae</taxon>
        <taxon>Xylaria</taxon>
    </lineage>
</organism>
<dbReference type="CDD" id="cd12148">
    <property type="entry name" value="fungal_TF_MHR"/>
    <property type="match status" value="1"/>
</dbReference>
<dbReference type="InterPro" id="IPR050613">
    <property type="entry name" value="Sec_Metabolite_Reg"/>
</dbReference>
<proteinExistence type="predicted"/>
<dbReference type="AlphaFoldDB" id="A0A553I900"/>
<dbReference type="SMART" id="SM00066">
    <property type="entry name" value="GAL4"/>
    <property type="match status" value="1"/>
</dbReference>
<evidence type="ECO:0000256" key="1">
    <source>
        <dbReference type="ARBA" id="ARBA00004123"/>
    </source>
</evidence>
<dbReference type="InterPro" id="IPR001138">
    <property type="entry name" value="Zn2Cys6_DnaBD"/>
</dbReference>
<feature type="domain" description="Zn(2)-C6 fungal-type" evidence="5">
    <location>
        <begin position="145"/>
        <end position="174"/>
    </location>
</feature>
<dbReference type="GO" id="GO:0008270">
    <property type="term" value="F:zinc ion binding"/>
    <property type="evidence" value="ECO:0007669"/>
    <property type="project" value="InterPro"/>
</dbReference>
<evidence type="ECO:0000313" key="6">
    <source>
        <dbReference type="EMBL" id="TRX96679.1"/>
    </source>
</evidence>
<keyword evidence="3" id="KW-0539">Nucleus</keyword>
<dbReference type="Proteomes" id="UP000319160">
    <property type="component" value="Unassembled WGS sequence"/>
</dbReference>
<dbReference type="OrthoDB" id="435881at2759"/>
<sequence>MIEIPSSLGLELPDAKSSQLAGRMQANRLGDINYLQASNAMESYTVQVNKYLDRMSGRTRISVSIDIDVSDVWRARRLCKTRATFSFMHNYCIMAWGHDYKFWLGLDNSMTGSQGDTAAGTPADDTDTTANSMSAQSSQPAHLRSCVLCRQRKVKCDRRQPCSNCLRAGANCVHPPGAGRAAKRPRQAVDTKVLDRLSQLESTIRRLQQQAKDRDAEPQMSAECVEARTRGIPVDDAIQGAEAATELGRLVVEESQSRYVSNVIWADLTESDDDTSQLDDSPPFYDAESPNSGSFGPNAAILGYRSLAHSLRDFHPSVELSMKLFQLFNDNVLPVVRIFHSPTLIRLFWSAVVAPDSIDKETEALIFAIYYSAVISIDPNQCANIVGTPRSVAVDRYKFAAEQALARANFLNTQSTLLLQAAVLYVSILRSDDGTRTVWSLIALTSHVARSMGFHRDGTAFNLSPFETEMRRRIWHHILLIDHRSTEYHGYEPPLAVKTAFDTRWPLNVNDSDLSSDMAEPPPESNGATEMTLTHVRCRALRISQRIKQASRLPYQARLQIMDEHDKWVEKFVERCNPAHPMHSLSKEICYISAGRVRAFIVYNELMLRKRKGETKTPRPGSRGEGLSDHGSFEAGSDEEALRNQAFTLAVGILERTHNIMGDSRLDRWAWHSHTYVQWQTVALVLSEICIRPPSPECDRAWELTTAVYERWLCVKFRDKTEQGDDFLQPMGRLITRAKRVRDLQQAQRQQQQQSQYQAQTQIPTPPTPGTHELIMPGQRMFRDTPESQTSPNFDAMDTRLMQSGLDSMTATTSPSDISSKNPPTERIASFDPFLAWLPGELQNEWLESLARGDLDPRSNPPEMPMESFFDFS</sequence>
<dbReference type="InterPro" id="IPR007219">
    <property type="entry name" value="XnlR_reg_dom"/>
</dbReference>
<feature type="region of interest" description="Disordered" evidence="4">
    <location>
        <begin position="271"/>
        <end position="292"/>
    </location>
</feature>
<dbReference type="SUPFAM" id="SSF57701">
    <property type="entry name" value="Zn2/Cys6 DNA-binding domain"/>
    <property type="match status" value="1"/>
</dbReference>
<dbReference type="GO" id="GO:0003677">
    <property type="term" value="F:DNA binding"/>
    <property type="evidence" value="ECO:0007669"/>
    <property type="project" value="InterPro"/>
</dbReference>
<gene>
    <name evidence="6" type="ORF">FHL15_002345</name>
</gene>
<dbReference type="Gene3D" id="4.10.240.10">
    <property type="entry name" value="Zn(2)-C6 fungal-type DNA-binding domain"/>
    <property type="match status" value="1"/>
</dbReference>
<feature type="region of interest" description="Disordered" evidence="4">
    <location>
        <begin position="741"/>
        <end position="768"/>
    </location>
</feature>
<feature type="compositionally biased region" description="Low complexity" evidence="4">
    <location>
        <begin position="745"/>
        <end position="763"/>
    </location>
</feature>
<name>A0A553I900_9PEZI</name>
<feature type="region of interest" description="Disordered" evidence="4">
    <location>
        <begin position="613"/>
        <end position="635"/>
    </location>
</feature>
<dbReference type="PROSITE" id="PS50048">
    <property type="entry name" value="ZN2_CY6_FUNGAL_2"/>
    <property type="match status" value="1"/>
</dbReference>
<comment type="caution">
    <text evidence="6">The sequence shown here is derived from an EMBL/GenBank/DDBJ whole genome shotgun (WGS) entry which is preliminary data.</text>
</comment>
<evidence type="ECO:0000256" key="3">
    <source>
        <dbReference type="ARBA" id="ARBA00023242"/>
    </source>
</evidence>
<evidence type="ECO:0000256" key="4">
    <source>
        <dbReference type="SAM" id="MobiDB-lite"/>
    </source>
</evidence>
<keyword evidence="2" id="KW-0479">Metal-binding</keyword>
<keyword evidence="7" id="KW-1185">Reference proteome</keyword>
<dbReference type="Pfam" id="PF04082">
    <property type="entry name" value="Fungal_trans"/>
    <property type="match status" value="1"/>
</dbReference>
<dbReference type="PANTHER" id="PTHR31001:SF57">
    <property type="entry name" value="ZN(II)2CYS6 TRANSCRIPTION FACTOR (EUROFUNG)"/>
    <property type="match status" value="1"/>
</dbReference>
<protein>
    <recommendedName>
        <fullName evidence="5">Zn(2)-C6 fungal-type domain-containing protein</fullName>
    </recommendedName>
</protein>
<evidence type="ECO:0000259" key="5">
    <source>
        <dbReference type="PROSITE" id="PS50048"/>
    </source>
</evidence>
<dbReference type="PROSITE" id="PS00463">
    <property type="entry name" value="ZN2_CY6_FUNGAL_1"/>
    <property type="match status" value="1"/>
</dbReference>
<reference evidence="7" key="1">
    <citation type="submission" date="2019-06" db="EMBL/GenBank/DDBJ databases">
        <title>Draft genome sequence of the griseofulvin-producing fungus Xylaria cubensis strain G536.</title>
        <authorList>
            <person name="Mead M.E."/>
            <person name="Raja H.A."/>
            <person name="Steenwyk J.L."/>
            <person name="Knowles S.L."/>
            <person name="Oberlies N.H."/>
            <person name="Rokas A."/>
        </authorList>
    </citation>
    <scope>NUCLEOTIDE SEQUENCE [LARGE SCALE GENOMIC DNA]</scope>
    <source>
        <strain evidence="7">G536</strain>
    </source>
</reference>
<dbReference type="EMBL" id="VFLP01000009">
    <property type="protein sequence ID" value="TRX96679.1"/>
    <property type="molecule type" value="Genomic_DNA"/>
</dbReference>
<dbReference type="STRING" id="2512241.A0A553I900"/>
<comment type="subcellular location">
    <subcellularLocation>
        <location evidence="1">Nucleus</location>
    </subcellularLocation>
</comment>
<feature type="region of interest" description="Disordered" evidence="4">
    <location>
        <begin position="853"/>
        <end position="873"/>
    </location>
</feature>
<evidence type="ECO:0000313" key="7">
    <source>
        <dbReference type="Proteomes" id="UP000319160"/>
    </source>
</evidence>
<evidence type="ECO:0000256" key="2">
    <source>
        <dbReference type="ARBA" id="ARBA00022723"/>
    </source>
</evidence>
<dbReference type="GO" id="GO:0005634">
    <property type="term" value="C:nucleus"/>
    <property type="evidence" value="ECO:0007669"/>
    <property type="project" value="UniProtKB-SubCell"/>
</dbReference>
<dbReference type="Pfam" id="PF00172">
    <property type="entry name" value="Zn_clus"/>
    <property type="match status" value="1"/>
</dbReference>
<dbReference type="GO" id="GO:0006351">
    <property type="term" value="P:DNA-templated transcription"/>
    <property type="evidence" value="ECO:0007669"/>
    <property type="project" value="InterPro"/>
</dbReference>